<evidence type="ECO:0000313" key="2">
    <source>
        <dbReference type="EMBL" id="KAG7158022.1"/>
    </source>
</evidence>
<dbReference type="Proteomes" id="UP000747542">
    <property type="component" value="Unassembled WGS sequence"/>
</dbReference>
<feature type="compositionally biased region" description="Acidic residues" evidence="1">
    <location>
        <begin position="185"/>
        <end position="199"/>
    </location>
</feature>
<dbReference type="AlphaFoldDB" id="A0A8J5JH11"/>
<feature type="region of interest" description="Disordered" evidence="1">
    <location>
        <begin position="181"/>
        <end position="219"/>
    </location>
</feature>
<organism evidence="2 3">
    <name type="scientific">Homarus americanus</name>
    <name type="common">American lobster</name>
    <dbReference type="NCBI Taxonomy" id="6706"/>
    <lineage>
        <taxon>Eukaryota</taxon>
        <taxon>Metazoa</taxon>
        <taxon>Ecdysozoa</taxon>
        <taxon>Arthropoda</taxon>
        <taxon>Crustacea</taxon>
        <taxon>Multicrustacea</taxon>
        <taxon>Malacostraca</taxon>
        <taxon>Eumalacostraca</taxon>
        <taxon>Eucarida</taxon>
        <taxon>Decapoda</taxon>
        <taxon>Pleocyemata</taxon>
        <taxon>Astacidea</taxon>
        <taxon>Nephropoidea</taxon>
        <taxon>Nephropidae</taxon>
        <taxon>Homarus</taxon>
    </lineage>
</organism>
<sequence>MRREAFPKKCSHTKVEEDPAVVGEGLEKLQLEDQDLRPMVEWMNQSSDGLLQRQWVTTDGLNRNWQTVLPRKMMSEIFREMHNNLTSGHLGEKKTPSFLRQRDTVRLWARRYEEEGHVLTRPRLGRPRVTTPAADQQIQRAAERAPLSTAVHVTYRNRGRRKAESKVVHVNRLWQYQGPGQYTWEDSEEQSLTTDEEQNGDPGRTQYRTDPGNPNMEQEERHCSLLAELDVTGEGDRSKDVT</sequence>
<reference evidence="2" key="1">
    <citation type="journal article" date="2021" name="Sci. Adv.">
        <title>The American lobster genome reveals insights on longevity, neural, and immune adaptations.</title>
        <authorList>
            <person name="Polinski J.M."/>
            <person name="Zimin A.V."/>
            <person name="Clark K.F."/>
            <person name="Kohn A.B."/>
            <person name="Sadowski N."/>
            <person name="Timp W."/>
            <person name="Ptitsyn A."/>
            <person name="Khanna P."/>
            <person name="Romanova D.Y."/>
            <person name="Williams P."/>
            <person name="Greenwood S.J."/>
            <person name="Moroz L.L."/>
            <person name="Walt D.R."/>
            <person name="Bodnar A.G."/>
        </authorList>
    </citation>
    <scope>NUCLEOTIDE SEQUENCE</scope>
    <source>
        <strain evidence="2">GMGI-L3</strain>
    </source>
</reference>
<proteinExistence type="predicted"/>
<evidence type="ECO:0008006" key="4">
    <source>
        <dbReference type="Google" id="ProtNLM"/>
    </source>
</evidence>
<name>A0A8J5JH11_HOMAM</name>
<gene>
    <name evidence="2" type="ORF">Hamer_G014905</name>
</gene>
<evidence type="ECO:0000313" key="3">
    <source>
        <dbReference type="Proteomes" id="UP000747542"/>
    </source>
</evidence>
<evidence type="ECO:0000256" key="1">
    <source>
        <dbReference type="SAM" id="MobiDB-lite"/>
    </source>
</evidence>
<protein>
    <recommendedName>
        <fullName evidence="4">Integrase zinc-binding domain-containing protein</fullName>
    </recommendedName>
</protein>
<dbReference type="EMBL" id="JAHLQT010035946">
    <property type="protein sequence ID" value="KAG7158022.1"/>
    <property type="molecule type" value="Genomic_DNA"/>
</dbReference>
<accession>A0A8J5JH11</accession>
<comment type="caution">
    <text evidence="2">The sequence shown here is derived from an EMBL/GenBank/DDBJ whole genome shotgun (WGS) entry which is preliminary data.</text>
</comment>
<keyword evidence="3" id="KW-1185">Reference proteome</keyword>